<sequence>MLIAIQLYGKAIPSNFMVSYFIERIRWGMNITPIEKHCIQILDNRDVDARGIVIRGLGV</sequence>
<evidence type="ECO:0000313" key="2">
    <source>
        <dbReference type="Proteomes" id="UP000199663"/>
    </source>
</evidence>
<proteinExistence type="predicted"/>
<gene>
    <name evidence="1" type="ORF">SAMN05444412_101311</name>
</gene>
<dbReference type="Proteomes" id="UP000199663">
    <property type="component" value="Unassembled WGS sequence"/>
</dbReference>
<keyword evidence="2" id="KW-1185">Reference proteome</keyword>
<organism evidence="1 2">
    <name type="scientific">Rhodonellum ikkaensis</name>
    <dbReference type="NCBI Taxonomy" id="336829"/>
    <lineage>
        <taxon>Bacteria</taxon>
        <taxon>Pseudomonadati</taxon>
        <taxon>Bacteroidota</taxon>
        <taxon>Cytophagia</taxon>
        <taxon>Cytophagales</taxon>
        <taxon>Cytophagaceae</taxon>
        <taxon>Rhodonellum</taxon>
    </lineage>
</organism>
<name>A0A1H3KA42_9BACT</name>
<comment type="caution">
    <text evidence="1">The sequence shown here is derived from an EMBL/GenBank/DDBJ whole genome shotgun (WGS) entry which is preliminary data.</text>
</comment>
<dbReference type="EMBL" id="FNQC01000001">
    <property type="protein sequence ID" value="SDY48983.1"/>
    <property type="molecule type" value="Genomic_DNA"/>
</dbReference>
<dbReference type="RefSeq" id="WP_019596122.1">
    <property type="nucleotide sequence ID" value="NZ_FNQC01000001.1"/>
</dbReference>
<reference evidence="1 2" key="1">
    <citation type="submission" date="2016-10" db="EMBL/GenBank/DDBJ databases">
        <authorList>
            <person name="Varghese N."/>
            <person name="Submissions S."/>
        </authorList>
    </citation>
    <scope>NUCLEOTIDE SEQUENCE [LARGE SCALE GENOMIC DNA]</scope>
    <source>
        <strain evidence="1 2">DSM 17997</strain>
    </source>
</reference>
<protein>
    <submittedName>
        <fullName evidence="1">Uncharacterized protein</fullName>
    </submittedName>
</protein>
<accession>A0A1H3KA42</accession>
<evidence type="ECO:0000313" key="1">
    <source>
        <dbReference type="EMBL" id="SDY48983.1"/>
    </source>
</evidence>